<dbReference type="AlphaFoldDB" id="A0AAV2H2J5"/>
<dbReference type="GO" id="GO:0006886">
    <property type="term" value="P:intracellular protein transport"/>
    <property type="evidence" value="ECO:0007669"/>
    <property type="project" value="UniProtKB-UniRule"/>
</dbReference>
<dbReference type="GO" id="GO:0012505">
    <property type="term" value="C:endomembrane system"/>
    <property type="evidence" value="ECO:0007669"/>
    <property type="project" value="UniProtKB-SubCell"/>
</dbReference>
<dbReference type="Pfam" id="PF01217">
    <property type="entry name" value="Clat_adaptor_s"/>
    <property type="match status" value="1"/>
</dbReference>
<feature type="domain" description="AP complex mu/sigma subunit" evidence="7">
    <location>
        <begin position="15"/>
        <end position="119"/>
    </location>
</feature>
<keyword evidence="5 6" id="KW-0472">Membrane</keyword>
<dbReference type="Proteomes" id="UP001497497">
    <property type="component" value="Unassembled WGS sequence"/>
</dbReference>
<evidence type="ECO:0000313" key="9">
    <source>
        <dbReference type="Proteomes" id="UP001497497"/>
    </source>
</evidence>
<evidence type="ECO:0000256" key="2">
    <source>
        <dbReference type="ARBA" id="ARBA00006972"/>
    </source>
</evidence>
<keyword evidence="9" id="KW-1185">Reference proteome</keyword>
<dbReference type="PANTHER" id="PTHR11753">
    <property type="entry name" value="ADAPTOR COMPLEXES SMALL SUBUNIT FAMILY"/>
    <property type="match status" value="1"/>
</dbReference>
<evidence type="ECO:0000313" key="8">
    <source>
        <dbReference type="EMBL" id="CAL1527623.1"/>
    </source>
</evidence>
<sequence>MTQMNSGRTSDNQAMILFCLIVNKQGRVRLRRNYQHIEEKERDVRDSLIISKCLTRTKKQCSFFSYDGMTIIYKSFTTLTLICGVTKDENELSIQELLNVFMDCLGSYFQHVSEMDVSFCVVT</sequence>
<reference evidence="8 9" key="1">
    <citation type="submission" date="2024-04" db="EMBL/GenBank/DDBJ databases">
        <authorList>
            <consortium name="Genoscope - CEA"/>
            <person name="William W."/>
        </authorList>
    </citation>
    <scope>NUCLEOTIDE SEQUENCE [LARGE SCALE GENOMIC DNA]</scope>
</reference>
<dbReference type="PIRSF" id="PIRSF015588">
    <property type="entry name" value="AP_complex_sigma"/>
    <property type="match status" value="1"/>
</dbReference>
<comment type="subcellular location">
    <subcellularLocation>
        <location evidence="1">Endomembrane system</location>
    </subcellularLocation>
</comment>
<name>A0AAV2H2J5_LYMST</name>
<keyword evidence="3 6" id="KW-0813">Transport</keyword>
<gene>
    <name evidence="8" type="ORF">GSLYS_00001793001</name>
</gene>
<proteinExistence type="inferred from homology"/>
<protein>
    <recommendedName>
        <fullName evidence="6">AP complex subunit sigma</fullName>
    </recommendedName>
</protein>
<evidence type="ECO:0000256" key="3">
    <source>
        <dbReference type="ARBA" id="ARBA00022448"/>
    </source>
</evidence>
<dbReference type="InterPro" id="IPR022775">
    <property type="entry name" value="AP_mu_sigma_su"/>
</dbReference>
<evidence type="ECO:0000256" key="6">
    <source>
        <dbReference type="PIRNR" id="PIRNR015588"/>
    </source>
</evidence>
<evidence type="ECO:0000259" key="7">
    <source>
        <dbReference type="Pfam" id="PF01217"/>
    </source>
</evidence>
<comment type="similarity">
    <text evidence="2 6">Belongs to the adaptor complexes small subunit family.</text>
</comment>
<dbReference type="Gene3D" id="3.30.450.60">
    <property type="match status" value="1"/>
</dbReference>
<evidence type="ECO:0000256" key="4">
    <source>
        <dbReference type="ARBA" id="ARBA00022927"/>
    </source>
</evidence>
<dbReference type="EMBL" id="CAXITT010000020">
    <property type="protein sequence ID" value="CAL1527623.1"/>
    <property type="molecule type" value="Genomic_DNA"/>
</dbReference>
<keyword evidence="4 6" id="KW-0653">Protein transport</keyword>
<dbReference type="InterPro" id="IPR011012">
    <property type="entry name" value="Longin-like_dom_sf"/>
</dbReference>
<evidence type="ECO:0000256" key="1">
    <source>
        <dbReference type="ARBA" id="ARBA00004308"/>
    </source>
</evidence>
<comment type="caution">
    <text evidence="8">The sequence shown here is derived from an EMBL/GenBank/DDBJ whole genome shotgun (WGS) entry which is preliminary data.</text>
</comment>
<dbReference type="InterPro" id="IPR016635">
    <property type="entry name" value="AP_complex_ssu"/>
</dbReference>
<evidence type="ECO:0000256" key="5">
    <source>
        <dbReference type="ARBA" id="ARBA00023136"/>
    </source>
</evidence>
<dbReference type="SUPFAM" id="SSF64356">
    <property type="entry name" value="SNARE-like"/>
    <property type="match status" value="1"/>
</dbReference>
<accession>A0AAV2H2J5</accession>
<organism evidence="8 9">
    <name type="scientific">Lymnaea stagnalis</name>
    <name type="common">Great pond snail</name>
    <name type="synonym">Helix stagnalis</name>
    <dbReference type="NCBI Taxonomy" id="6523"/>
    <lineage>
        <taxon>Eukaryota</taxon>
        <taxon>Metazoa</taxon>
        <taxon>Spiralia</taxon>
        <taxon>Lophotrochozoa</taxon>
        <taxon>Mollusca</taxon>
        <taxon>Gastropoda</taxon>
        <taxon>Heterobranchia</taxon>
        <taxon>Euthyneura</taxon>
        <taxon>Panpulmonata</taxon>
        <taxon>Hygrophila</taxon>
        <taxon>Lymnaeoidea</taxon>
        <taxon>Lymnaeidae</taxon>
        <taxon>Lymnaea</taxon>
    </lineage>
</organism>